<feature type="domain" description="BioF2-like acetyltransferase" evidence="1">
    <location>
        <begin position="141"/>
        <end position="267"/>
    </location>
</feature>
<accession>A0A317JRI4</accession>
<dbReference type="EMBL" id="PSRQ01000009">
    <property type="protein sequence ID" value="PWU24162.1"/>
    <property type="molecule type" value="Genomic_DNA"/>
</dbReference>
<dbReference type="SUPFAM" id="SSF55729">
    <property type="entry name" value="Acyl-CoA N-acyltransferases (Nat)"/>
    <property type="match status" value="1"/>
</dbReference>
<evidence type="ECO:0000259" key="1">
    <source>
        <dbReference type="Pfam" id="PF13480"/>
    </source>
</evidence>
<name>A0A317JRI4_9BACT</name>
<sequence>MLLEEVKKDLVERYAQRRDYHQAVAYAKVMEDINWRVLPVGESFLFEKLIGPFAIGKLQHPHVIELARIEEIRRRSRCTQLFIEPGINSIYIDKGKKVEEPESLLKQLGYKETKTHHTYTKSFLIDLDKDESALIASFSQAVRRTLQRGHTTEYTFSSIPLNEVNLSTQEQFFTLYREWGKEKNVFGYPDAFMKSIMKHFGNTGFLCCAWKEKMLEAVILLLCVNRVSYYFNAFSSREAREEGIPTKLAIESMKIAKQSGCDIYDFCSCFDERYPNENPRWKGFSEFKQRFHPTAVYYPVCYQKTSL</sequence>
<dbReference type="InterPro" id="IPR038740">
    <property type="entry name" value="BioF2-like_GNAT_dom"/>
</dbReference>
<organism evidence="2 3">
    <name type="scientific">Candidatus Cerribacteria bacterium 'Amazon FNV 2010 28 9'</name>
    <dbReference type="NCBI Taxonomy" id="2081795"/>
    <lineage>
        <taxon>Bacteria</taxon>
        <taxon>Candidatus Cerribacteria</taxon>
    </lineage>
</organism>
<gene>
    <name evidence="2" type="ORF">C5B42_00490</name>
</gene>
<reference evidence="2 3" key="1">
    <citation type="submission" date="2018-02" db="EMBL/GenBank/DDBJ databases">
        <title>Genomic Reconstructions from Amazon Rainforest and Pasture Soil Reveal Novel Insights into the Physiology of Candidate Phyla in Tropical Sites.</title>
        <authorList>
            <person name="Kroeger M.E."/>
            <person name="Delmont T."/>
            <person name="Eren A.M."/>
            <person name="Guo J."/>
            <person name="Meyer K.M."/>
            <person name="Khan K."/>
            <person name="Rodrigues J.L.M."/>
            <person name="Bohannan B.J.M."/>
            <person name="Tringe S."/>
            <person name="Borges C.D."/>
            <person name="Tiedje J."/>
            <person name="Tsai S.M."/>
            <person name="Nusslein K."/>
        </authorList>
    </citation>
    <scope>NUCLEOTIDE SEQUENCE [LARGE SCALE GENOMIC DNA]</scope>
    <source>
        <strain evidence="2">Amazon FNV 2010 28 9</strain>
    </source>
</reference>
<dbReference type="Pfam" id="PF13480">
    <property type="entry name" value="Acetyltransf_6"/>
    <property type="match status" value="1"/>
</dbReference>
<dbReference type="AlphaFoldDB" id="A0A317JRI4"/>
<dbReference type="Gene3D" id="3.40.630.30">
    <property type="match status" value="1"/>
</dbReference>
<dbReference type="Proteomes" id="UP000246104">
    <property type="component" value="Unassembled WGS sequence"/>
</dbReference>
<proteinExistence type="predicted"/>
<dbReference type="PANTHER" id="PTHR36174:SF1">
    <property type="entry name" value="LIPID II:GLYCINE GLYCYLTRANSFERASE"/>
    <property type="match status" value="1"/>
</dbReference>
<protein>
    <recommendedName>
        <fullName evidence="1">BioF2-like acetyltransferase domain-containing protein</fullName>
    </recommendedName>
</protein>
<dbReference type="PANTHER" id="PTHR36174">
    <property type="entry name" value="LIPID II:GLYCINE GLYCYLTRANSFERASE"/>
    <property type="match status" value="1"/>
</dbReference>
<comment type="caution">
    <text evidence="2">The sequence shown here is derived from an EMBL/GenBank/DDBJ whole genome shotgun (WGS) entry which is preliminary data.</text>
</comment>
<evidence type="ECO:0000313" key="3">
    <source>
        <dbReference type="Proteomes" id="UP000246104"/>
    </source>
</evidence>
<dbReference type="InterPro" id="IPR016181">
    <property type="entry name" value="Acyl_CoA_acyltransferase"/>
</dbReference>
<dbReference type="InterPro" id="IPR050644">
    <property type="entry name" value="PG_Glycine_Bridge_Synth"/>
</dbReference>
<evidence type="ECO:0000313" key="2">
    <source>
        <dbReference type="EMBL" id="PWU24162.1"/>
    </source>
</evidence>